<name>A0A1F6X051_9BACT</name>
<comment type="caution">
    <text evidence="2">Lacks conserved residue(s) required for the propagation of feature annotation.</text>
</comment>
<dbReference type="EC" id="3.6.1.9" evidence="2"/>
<dbReference type="PANTHER" id="PTHR43213">
    <property type="entry name" value="BIFUNCTIONAL DTTP/UTP PYROPHOSPHATASE/METHYLTRANSFERASE PROTEIN-RELATED"/>
    <property type="match status" value="1"/>
</dbReference>
<keyword evidence="2" id="KW-0546">Nucleotide metabolism</keyword>
<dbReference type="InterPro" id="IPR003697">
    <property type="entry name" value="Maf-like"/>
</dbReference>
<comment type="catalytic activity">
    <reaction evidence="2">
        <text>a 2'-deoxyribonucleoside 5'-triphosphate + H2O = a 2'-deoxyribonucleoside 5'-phosphate + diphosphate + H(+)</text>
        <dbReference type="Rhea" id="RHEA:44644"/>
        <dbReference type="ChEBI" id="CHEBI:15377"/>
        <dbReference type="ChEBI" id="CHEBI:15378"/>
        <dbReference type="ChEBI" id="CHEBI:33019"/>
        <dbReference type="ChEBI" id="CHEBI:61560"/>
        <dbReference type="ChEBI" id="CHEBI:65317"/>
        <dbReference type="EC" id="3.6.1.9"/>
    </reaction>
</comment>
<evidence type="ECO:0000313" key="3">
    <source>
        <dbReference type="EMBL" id="OGI87365.1"/>
    </source>
</evidence>
<dbReference type="PIRSF" id="PIRSF006305">
    <property type="entry name" value="Maf"/>
    <property type="match status" value="1"/>
</dbReference>
<comment type="caution">
    <text evidence="3">The sequence shown here is derived from an EMBL/GenBank/DDBJ whole genome shotgun (WGS) entry which is preliminary data.</text>
</comment>
<dbReference type="InterPro" id="IPR029001">
    <property type="entry name" value="ITPase-like_fam"/>
</dbReference>
<comment type="cofactor">
    <cofactor evidence="2">
        <name>a divalent metal cation</name>
        <dbReference type="ChEBI" id="CHEBI:60240"/>
    </cofactor>
</comment>
<evidence type="ECO:0000313" key="4">
    <source>
        <dbReference type="Proteomes" id="UP000177001"/>
    </source>
</evidence>
<dbReference type="PANTHER" id="PTHR43213:SF4">
    <property type="entry name" value="7-METHYL-GTP PYROPHOSPHATASE"/>
    <property type="match status" value="1"/>
</dbReference>
<comment type="subcellular location">
    <subcellularLocation>
        <location evidence="2">Cytoplasm</location>
    </subcellularLocation>
</comment>
<comment type="function">
    <text evidence="2">Nucleoside triphosphate pyrophosphatase. May have a dual role in cell division arrest and in preventing the incorporation of modified nucleotides into cellular nucleic acids.</text>
</comment>
<dbReference type="GO" id="GO:0005737">
    <property type="term" value="C:cytoplasm"/>
    <property type="evidence" value="ECO:0007669"/>
    <property type="project" value="UniProtKB-SubCell"/>
</dbReference>
<feature type="active site" description="Proton acceptor" evidence="2">
    <location>
        <position position="79"/>
    </location>
</feature>
<dbReference type="AlphaFoldDB" id="A0A1F6X051"/>
<dbReference type="SUPFAM" id="SSF52972">
    <property type="entry name" value="ITPase-like"/>
    <property type="match status" value="1"/>
</dbReference>
<comment type="catalytic activity">
    <reaction evidence="2">
        <text>a ribonucleoside 5'-triphosphate + H2O = a ribonucleoside 5'-phosphate + diphosphate + H(+)</text>
        <dbReference type="Rhea" id="RHEA:23996"/>
        <dbReference type="ChEBI" id="CHEBI:15377"/>
        <dbReference type="ChEBI" id="CHEBI:15378"/>
        <dbReference type="ChEBI" id="CHEBI:33019"/>
        <dbReference type="ChEBI" id="CHEBI:58043"/>
        <dbReference type="ChEBI" id="CHEBI:61557"/>
        <dbReference type="EC" id="3.6.1.9"/>
    </reaction>
</comment>
<dbReference type="Pfam" id="PF02545">
    <property type="entry name" value="Maf"/>
    <property type="match status" value="1"/>
</dbReference>
<proteinExistence type="inferred from homology"/>
<accession>A0A1F6X051</accession>
<keyword evidence="1 2" id="KW-0378">Hydrolase</keyword>
<gene>
    <name evidence="3" type="ORF">A3A91_02625</name>
</gene>
<dbReference type="HAMAP" id="MF_00528">
    <property type="entry name" value="Maf"/>
    <property type="match status" value="1"/>
</dbReference>
<evidence type="ECO:0000256" key="1">
    <source>
        <dbReference type="ARBA" id="ARBA00022801"/>
    </source>
</evidence>
<keyword evidence="2" id="KW-0963">Cytoplasm</keyword>
<comment type="similarity">
    <text evidence="2">Belongs to the Maf family.</text>
</comment>
<dbReference type="GO" id="GO:0047429">
    <property type="term" value="F:nucleoside triphosphate diphosphatase activity"/>
    <property type="evidence" value="ECO:0007669"/>
    <property type="project" value="UniProtKB-EC"/>
</dbReference>
<dbReference type="CDD" id="cd00985">
    <property type="entry name" value="Maf_Ham1"/>
    <property type="match status" value="1"/>
</dbReference>
<reference evidence="3 4" key="1">
    <citation type="journal article" date="2016" name="Nat. Commun.">
        <title>Thousands of microbial genomes shed light on interconnected biogeochemical processes in an aquifer system.</title>
        <authorList>
            <person name="Anantharaman K."/>
            <person name="Brown C.T."/>
            <person name="Hug L.A."/>
            <person name="Sharon I."/>
            <person name="Castelle C.J."/>
            <person name="Probst A.J."/>
            <person name="Thomas B.C."/>
            <person name="Singh A."/>
            <person name="Wilkins M.J."/>
            <person name="Karaoz U."/>
            <person name="Brodie E.L."/>
            <person name="Williams K.H."/>
            <person name="Hubbard S.S."/>
            <person name="Banfield J.F."/>
        </authorList>
    </citation>
    <scope>NUCLEOTIDE SEQUENCE [LARGE SCALE GENOMIC DNA]</scope>
</reference>
<dbReference type="Gene3D" id="3.90.950.10">
    <property type="match status" value="1"/>
</dbReference>
<evidence type="ECO:0000256" key="2">
    <source>
        <dbReference type="HAMAP-Rule" id="MF_00528"/>
    </source>
</evidence>
<dbReference type="EMBL" id="MFUR01000003">
    <property type="protein sequence ID" value="OGI87365.1"/>
    <property type="molecule type" value="Genomic_DNA"/>
</dbReference>
<dbReference type="Proteomes" id="UP000177001">
    <property type="component" value="Unassembled WGS sequence"/>
</dbReference>
<dbReference type="GO" id="GO:0009117">
    <property type="term" value="P:nucleotide metabolic process"/>
    <property type="evidence" value="ECO:0007669"/>
    <property type="project" value="UniProtKB-KW"/>
</dbReference>
<sequence length="202" mass="22599">MKLHKLRNNFMKLILGSSSKYRKDLMEKAGYVFEVLIPELDEKEIIENDPYKRPLLLARAKANVLISKINEPALLITSDAVAVCNGKLREKPESEEEARKFLREYSAGVAPEGVTAIVIFNTATGVYYEGVAKAQVFWNPFSESVIENFIKIGDPLGRAGGFGVQHPILRPYVKKIEGNEESIVGMPIHLLKELLTKAGYHV</sequence>
<protein>
    <recommendedName>
        <fullName evidence="2">Nucleoside triphosphate pyrophosphatase</fullName>
        <ecNumber evidence="2">3.6.1.9</ecNumber>
    </recommendedName>
    <alternativeName>
        <fullName evidence="2">Nucleotide pyrophosphatase</fullName>
        <shortName evidence="2">Nucleotide PPase</shortName>
    </alternativeName>
</protein>
<organism evidence="3 4">
    <name type="scientific">Candidatus Nomurabacteria bacterium RIFCSPLOWO2_01_FULL_36_16</name>
    <dbReference type="NCBI Taxonomy" id="1801767"/>
    <lineage>
        <taxon>Bacteria</taxon>
        <taxon>Candidatus Nomuraibacteriota</taxon>
    </lineage>
</organism>